<keyword evidence="5" id="KW-1185">Reference proteome</keyword>
<dbReference type="InterPro" id="IPR006600">
    <property type="entry name" value="HTH_CenpB_DNA-bd_dom"/>
</dbReference>
<dbReference type="Proteomes" id="UP000695562">
    <property type="component" value="Unassembled WGS sequence"/>
</dbReference>
<sequence>MELKSLLNPVSIPNGPIRCSRNNILNNSFNTFPLLFQTYNKNNDPNNNNNQNNNVTNEKSLLRSSNNEDLETIINAISSLKNNIYLKDNNNNQNNNSNNNNNNQTITNVKIENITEACPSSPVSSEMSDDIKSEDDHHHHDHDHHTKIAHGGQANGKKPRKSYEVYKKLEILDEKNKHGMSFVVEKYHISRSIISRWLSNIEKYKSFNKKNLKKLHKGPKASFSMEQENMIIEKINQCRQVGEQVSGETIKKFALELSKELNNTSFKASSGWLENFKNRHSLQLK</sequence>
<evidence type="ECO:0000256" key="2">
    <source>
        <dbReference type="SAM" id="MobiDB-lite"/>
    </source>
</evidence>
<feature type="region of interest" description="Disordered" evidence="2">
    <location>
        <begin position="118"/>
        <end position="160"/>
    </location>
</feature>
<proteinExistence type="predicted"/>
<accession>A0A8J4PYV0</accession>
<dbReference type="GO" id="GO:0005634">
    <property type="term" value="C:nucleus"/>
    <property type="evidence" value="ECO:0007669"/>
    <property type="project" value="TreeGrafter"/>
</dbReference>
<dbReference type="Gene3D" id="1.10.10.60">
    <property type="entry name" value="Homeodomain-like"/>
    <property type="match status" value="1"/>
</dbReference>
<dbReference type="OrthoDB" id="125347at2759"/>
<organism evidence="4 5">
    <name type="scientific">Polysphondylium violaceum</name>
    <dbReference type="NCBI Taxonomy" id="133409"/>
    <lineage>
        <taxon>Eukaryota</taxon>
        <taxon>Amoebozoa</taxon>
        <taxon>Evosea</taxon>
        <taxon>Eumycetozoa</taxon>
        <taxon>Dictyostelia</taxon>
        <taxon>Dictyosteliales</taxon>
        <taxon>Dictyosteliaceae</taxon>
        <taxon>Polysphondylium</taxon>
    </lineage>
</organism>
<evidence type="ECO:0000313" key="4">
    <source>
        <dbReference type="EMBL" id="KAF2075484.1"/>
    </source>
</evidence>
<dbReference type="SMART" id="SM00674">
    <property type="entry name" value="CENPB"/>
    <property type="match status" value="1"/>
</dbReference>
<dbReference type="GO" id="GO:0003677">
    <property type="term" value="F:DNA binding"/>
    <property type="evidence" value="ECO:0007669"/>
    <property type="project" value="UniProtKB-KW"/>
</dbReference>
<protein>
    <recommendedName>
        <fullName evidence="3">HTH CENPB-type domain-containing protein</fullName>
    </recommendedName>
</protein>
<dbReference type="EMBL" id="AJWJ01000098">
    <property type="protein sequence ID" value="KAF2075484.1"/>
    <property type="molecule type" value="Genomic_DNA"/>
</dbReference>
<evidence type="ECO:0000313" key="5">
    <source>
        <dbReference type="Proteomes" id="UP000695562"/>
    </source>
</evidence>
<dbReference type="InterPro" id="IPR050863">
    <property type="entry name" value="CenT-Element_Derived"/>
</dbReference>
<evidence type="ECO:0000256" key="1">
    <source>
        <dbReference type="ARBA" id="ARBA00023125"/>
    </source>
</evidence>
<dbReference type="Pfam" id="PF03221">
    <property type="entry name" value="HTH_Tnp_Tc5"/>
    <property type="match status" value="1"/>
</dbReference>
<evidence type="ECO:0000259" key="3">
    <source>
        <dbReference type="PROSITE" id="PS51253"/>
    </source>
</evidence>
<dbReference type="AlphaFoldDB" id="A0A8J4PYV0"/>
<dbReference type="SUPFAM" id="SSF46689">
    <property type="entry name" value="Homeodomain-like"/>
    <property type="match status" value="1"/>
</dbReference>
<dbReference type="PANTHER" id="PTHR19303">
    <property type="entry name" value="TRANSPOSON"/>
    <property type="match status" value="1"/>
</dbReference>
<feature type="compositionally biased region" description="Basic and acidic residues" evidence="2">
    <location>
        <begin position="129"/>
        <end position="146"/>
    </location>
</feature>
<dbReference type="PROSITE" id="PS51253">
    <property type="entry name" value="HTH_CENPB"/>
    <property type="match status" value="1"/>
</dbReference>
<reference evidence="4" key="1">
    <citation type="submission" date="2020-01" db="EMBL/GenBank/DDBJ databases">
        <title>Development of genomics and gene disruption for Polysphondylium violaceum indicates a role for the polyketide synthase stlB in stalk morphogenesis.</title>
        <authorList>
            <person name="Narita B."/>
            <person name="Kawabe Y."/>
            <person name="Kin K."/>
            <person name="Saito T."/>
            <person name="Gibbs R."/>
            <person name="Kuspa A."/>
            <person name="Muzny D."/>
            <person name="Queller D."/>
            <person name="Richards S."/>
            <person name="Strassman J."/>
            <person name="Sucgang R."/>
            <person name="Worley K."/>
            <person name="Schaap P."/>
        </authorList>
    </citation>
    <scope>NUCLEOTIDE SEQUENCE</scope>
    <source>
        <strain evidence="4">QSvi11</strain>
    </source>
</reference>
<name>A0A8J4PYV0_9MYCE</name>
<dbReference type="PANTHER" id="PTHR19303:SF73">
    <property type="entry name" value="PROTEIN PDC2"/>
    <property type="match status" value="1"/>
</dbReference>
<keyword evidence="1" id="KW-0238">DNA-binding</keyword>
<comment type="caution">
    <text evidence="4">The sequence shown here is derived from an EMBL/GenBank/DDBJ whole genome shotgun (WGS) entry which is preliminary data.</text>
</comment>
<feature type="domain" description="HTH CENPB-type" evidence="3">
    <location>
        <begin position="215"/>
        <end position="285"/>
    </location>
</feature>
<gene>
    <name evidence="4" type="ORF">CYY_003220</name>
</gene>
<dbReference type="InterPro" id="IPR009057">
    <property type="entry name" value="Homeodomain-like_sf"/>
</dbReference>